<dbReference type="EMBL" id="JAADZU010000001">
    <property type="protein sequence ID" value="NDK88047.1"/>
    <property type="molecule type" value="Genomic_DNA"/>
</dbReference>
<sequence>MTAHFMPHHVSHGEHPIGLGAFFLVMVGFGSLALWVVSIAGGHTAAAITFGIITVAAFTTSAVTMTIMGRKLHHSPVLPDNTPLNEQHYKEMYRH</sequence>
<name>A0A7K3LKH5_9ACTN</name>
<protein>
    <submittedName>
        <fullName evidence="2">Uncharacterized protein</fullName>
    </submittedName>
</protein>
<evidence type="ECO:0000256" key="1">
    <source>
        <dbReference type="SAM" id="Phobius"/>
    </source>
</evidence>
<evidence type="ECO:0000313" key="3">
    <source>
        <dbReference type="Proteomes" id="UP000466307"/>
    </source>
</evidence>
<dbReference type="Proteomes" id="UP000466307">
    <property type="component" value="Unassembled WGS sequence"/>
</dbReference>
<organism evidence="2 3">
    <name type="scientific">Gordonia desulfuricans</name>
    <dbReference type="NCBI Taxonomy" id="89051"/>
    <lineage>
        <taxon>Bacteria</taxon>
        <taxon>Bacillati</taxon>
        <taxon>Actinomycetota</taxon>
        <taxon>Actinomycetes</taxon>
        <taxon>Mycobacteriales</taxon>
        <taxon>Gordoniaceae</taxon>
        <taxon>Gordonia</taxon>
    </lineage>
</organism>
<accession>A0A7K3LKH5</accession>
<keyword evidence="1" id="KW-1133">Transmembrane helix</keyword>
<gene>
    <name evidence="2" type="ORF">GYA93_00395</name>
</gene>
<keyword evidence="3" id="KW-1185">Reference proteome</keyword>
<evidence type="ECO:0000313" key="2">
    <source>
        <dbReference type="EMBL" id="NDK88047.1"/>
    </source>
</evidence>
<dbReference type="RefSeq" id="WP_059036962.1">
    <property type="nucleotide sequence ID" value="NZ_JAADZU010000001.1"/>
</dbReference>
<keyword evidence="1" id="KW-0812">Transmembrane</keyword>
<feature type="transmembrane region" description="Helical" evidence="1">
    <location>
        <begin position="21"/>
        <end position="40"/>
    </location>
</feature>
<reference evidence="2 3" key="1">
    <citation type="submission" date="2020-01" db="EMBL/GenBank/DDBJ databases">
        <title>Investigation of new actinobacteria for the biodesulphurisation of diesel fuel.</title>
        <authorList>
            <person name="Athi Narayanan S.M."/>
        </authorList>
    </citation>
    <scope>NUCLEOTIDE SEQUENCE [LARGE SCALE GENOMIC DNA]</scope>
    <source>
        <strain evidence="2 3">213E</strain>
    </source>
</reference>
<comment type="caution">
    <text evidence="2">The sequence shown here is derived from an EMBL/GenBank/DDBJ whole genome shotgun (WGS) entry which is preliminary data.</text>
</comment>
<keyword evidence="1" id="KW-0472">Membrane</keyword>
<feature type="transmembrane region" description="Helical" evidence="1">
    <location>
        <begin position="46"/>
        <end position="68"/>
    </location>
</feature>
<dbReference type="AlphaFoldDB" id="A0A7K3LKH5"/>
<proteinExistence type="predicted"/>